<gene>
    <name evidence="8" type="primary">RvY_16828-1</name>
    <name evidence="8" type="synonym">RvY_16828.1</name>
    <name evidence="8" type="ORF">RvY_16828</name>
</gene>
<feature type="active site" description="Proton donor" evidence="4">
    <location>
        <position position="52"/>
    </location>
</feature>
<keyword evidence="3" id="KW-0560">Oxidoreductase</keyword>
<keyword evidence="2" id="KW-0521">NADP</keyword>
<evidence type="ECO:0000256" key="5">
    <source>
        <dbReference type="PIRSR" id="PIRSR000097-2"/>
    </source>
</evidence>
<evidence type="ECO:0000313" key="9">
    <source>
        <dbReference type="Proteomes" id="UP000186922"/>
    </source>
</evidence>
<organism evidence="8 9">
    <name type="scientific">Ramazzottius varieornatus</name>
    <name type="common">Water bear</name>
    <name type="synonym">Tardigrade</name>
    <dbReference type="NCBI Taxonomy" id="947166"/>
    <lineage>
        <taxon>Eukaryota</taxon>
        <taxon>Metazoa</taxon>
        <taxon>Ecdysozoa</taxon>
        <taxon>Tardigrada</taxon>
        <taxon>Eutardigrada</taxon>
        <taxon>Parachela</taxon>
        <taxon>Hypsibioidea</taxon>
        <taxon>Ramazzottiidae</taxon>
        <taxon>Ramazzottius</taxon>
    </lineage>
</organism>
<dbReference type="Pfam" id="PF00248">
    <property type="entry name" value="Aldo_ket_red"/>
    <property type="match status" value="1"/>
</dbReference>
<dbReference type="PROSITE" id="PS00063">
    <property type="entry name" value="ALDOKETO_REDUCTASE_3"/>
    <property type="match status" value="1"/>
</dbReference>
<name>A0A1D1W774_RAMVA</name>
<dbReference type="FunFam" id="3.20.20.100:FF:000006">
    <property type="entry name" value="Aldo-keto reductase family 1 member A1"/>
    <property type="match status" value="1"/>
</dbReference>
<evidence type="ECO:0000313" key="8">
    <source>
        <dbReference type="EMBL" id="GAV06919.1"/>
    </source>
</evidence>
<dbReference type="InterPro" id="IPR036812">
    <property type="entry name" value="NAD(P)_OxRdtase_dom_sf"/>
</dbReference>
<evidence type="ECO:0000256" key="2">
    <source>
        <dbReference type="ARBA" id="ARBA00022857"/>
    </source>
</evidence>
<dbReference type="PROSITE" id="PS00798">
    <property type="entry name" value="ALDOKETO_REDUCTASE_1"/>
    <property type="match status" value="1"/>
</dbReference>
<evidence type="ECO:0000256" key="1">
    <source>
        <dbReference type="ARBA" id="ARBA00007905"/>
    </source>
</evidence>
<dbReference type="PRINTS" id="PR00069">
    <property type="entry name" value="ALDKETRDTASE"/>
</dbReference>
<dbReference type="STRING" id="947166.A0A1D1W774"/>
<dbReference type="InterPro" id="IPR023210">
    <property type="entry name" value="NADP_OxRdtase_dom"/>
</dbReference>
<comment type="similarity">
    <text evidence="1">Belongs to the aldo/keto reductase family.</text>
</comment>
<dbReference type="GO" id="GO:0016491">
    <property type="term" value="F:oxidoreductase activity"/>
    <property type="evidence" value="ECO:0007669"/>
    <property type="project" value="UniProtKB-KW"/>
</dbReference>
<accession>A0A1D1W774</accession>
<feature type="binding site" evidence="5">
    <location>
        <position position="114"/>
    </location>
    <ligand>
        <name>substrate</name>
    </ligand>
</feature>
<evidence type="ECO:0000256" key="3">
    <source>
        <dbReference type="ARBA" id="ARBA00023002"/>
    </source>
</evidence>
<dbReference type="AlphaFoldDB" id="A0A1D1W774"/>
<proteinExistence type="inferred from homology"/>
<dbReference type="OrthoDB" id="416253at2759"/>
<dbReference type="EMBL" id="BDGG01000014">
    <property type="protein sequence ID" value="GAV06919.1"/>
    <property type="molecule type" value="Genomic_DNA"/>
</dbReference>
<dbReference type="Gene3D" id="3.20.20.100">
    <property type="entry name" value="NADP-dependent oxidoreductase domain"/>
    <property type="match status" value="1"/>
</dbReference>
<sequence length="319" mass="36764">MVQFEPSVTLNNGEKMPMLGIGTWQSKPNEVKDAVDYALDLGYRHIDTAYVYGNESEIGEALVNKFKNGKLKREDVFITTKLWCTFHHPSKVMEGVKKSLEALHTDYIDLFLIHLPASIKFVDDKTNFPKGPDGKLLLDNVDFIDTWKELEKAVDQGLLKAIGVSNFNRAQIQKVLDNSRIKPANLQVECHAYFMQKPLFDFCQKNKITFTAYGPLGSPQRMGIKADDPVLLEEPKLKDIANRHNKTPAQILNRFLIERGRVTIPKSVHRDRIKENFDILDFKLSEEDLKELDAMDKTLRYFHQDHIQHSPDYPFNDPY</sequence>
<dbReference type="InterPro" id="IPR018170">
    <property type="entry name" value="Aldo/ket_reductase_CS"/>
</dbReference>
<dbReference type="PIRSF" id="PIRSF000097">
    <property type="entry name" value="AKR"/>
    <property type="match status" value="1"/>
</dbReference>
<dbReference type="SUPFAM" id="SSF51430">
    <property type="entry name" value="NAD(P)-linked oxidoreductase"/>
    <property type="match status" value="1"/>
</dbReference>
<dbReference type="PANTHER" id="PTHR11732">
    <property type="entry name" value="ALDO/KETO REDUCTASE"/>
    <property type="match status" value="1"/>
</dbReference>
<feature type="domain" description="NADP-dependent oxidoreductase" evidence="7">
    <location>
        <begin position="19"/>
        <end position="296"/>
    </location>
</feature>
<dbReference type="Proteomes" id="UP000186922">
    <property type="component" value="Unassembled WGS sequence"/>
</dbReference>
<evidence type="ECO:0000259" key="7">
    <source>
        <dbReference type="Pfam" id="PF00248"/>
    </source>
</evidence>
<protein>
    <recommendedName>
        <fullName evidence="7">NADP-dependent oxidoreductase domain-containing protein</fullName>
    </recommendedName>
</protein>
<keyword evidence="9" id="KW-1185">Reference proteome</keyword>
<evidence type="ECO:0000256" key="6">
    <source>
        <dbReference type="PIRSR" id="PIRSR000097-3"/>
    </source>
</evidence>
<reference evidence="8 9" key="1">
    <citation type="journal article" date="2016" name="Nat. Commun.">
        <title>Extremotolerant tardigrade genome and improved radiotolerance of human cultured cells by tardigrade-unique protein.</title>
        <authorList>
            <person name="Hashimoto T."/>
            <person name="Horikawa D.D."/>
            <person name="Saito Y."/>
            <person name="Kuwahara H."/>
            <person name="Kozuka-Hata H."/>
            <person name="Shin-I T."/>
            <person name="Minakuchi Y."/>
            <person name="Ohishi K."/>
            <person name="Motoyama A."/>
            <person name="Aizu T."/>
            <person name="Enomoto A."/>
            <person name="Kondo K."/>
            <person name="Tanaka S."/>
            <person name="Hara Y."/>
            <person name="Koshikawa S."/>
            <person name="Sagara H."/>
            <person name="Miura T."/>
            <person name="Yokobori S."/>
            <person name="Miyagawa K."/>
            <person name="Suzuki Y."/>
            <person name="Kubo T."/>
            <person name="Oyama M."/>
            <person name="Kohara Y."/>
            <person name="Fujiyama A."/>
            <person name="Arakawa K."/>
            <person name="Katayama T."/>
            <person name="Toyoda A."/>
            <person name="Kunieda T."/>
        </authorList>
    </citation>
    <scope>NUCLEOTIDE SEQUENCE [LARGE SCALE GENOMIC DNA]</scope>
    <source>
        <strain evidence="8 9">YOKOZUNA-1</strain>
    </source>
</reference>
<dbReference type="InterPro" id="IPR020471">
    <property type="entry name" value="AKR"/>
</dbReference>
<evidence type="ECO:0000256" key="4">
    <source>
        <dbReference type="PIRSR" id="PIRSR000097-1"/>
    </source>
</evidence>
<feature type="site" description="Lowers pKa of active site Tyr" evidence="6">
    <location>
        <position position="81"/>
    </location>
</feature>
<comment type="caution">
    <text evidence="8">The sequence shown here is derived from an EMBL/GenBank/DDBJ whole genome shotgun (WGS) entry which is preliminary data.</text>
</comment>